<proteinExistence type="predicted"/>
<reference evidence="2" key="1">
    <citation type="submission" date="2020-10" db="EMBL/GenBank/DDBJ databases">
        <authorList>
            <person name="Castelo-Branco R."/>
            <person name="Eusebio N."/>
            <person name="Adriana R."/>
            <person name="Vieira A."/>
            <person name="Brugerolle De Fraissinette N."/>
            <person name="Rezende De Castro R."/>
            <person name="Schneider M.P."/>
            <person name="Vasconcelos V."/>
            <person name="Leao P.N."/>
        </authorList>
    </citation>
    <scope>NUCLEOTIDE SEQUENCE</scope>
    <source>
        <strain evidence="2">LEGE 11479</strain>
    </source>
</reference>
<evidence type="ECO:0000259" key="1">
    <source>
        <dbReference type="PROSITE" id="PS50206"/>
    </source>
</evidence>
<dbReference type="CDD" id="cd00158">
    <property type="entry name" value="RHOD"/>
    <property type="match status" value="1"/>
</dbReference>
<feature type="domain" description="Rhodanese" evidence="1">
    <location>
        <begin position="28"/>
        <end position="117"/>
    </location>
</feature>
<dbReference type="SMART" id="SM00450">
    <property type="entry name" value="RHOD"/>
    <property type="match status" value="1"/>
</dbReference>
<dbReference type="EMBL" id="JADEXP010000026">
    <property type="protein sequence ID" value="MBE9066034.1"/>
    <property type="molecule type" value="Genomic_DNA"/>
</dbReference>
<evidence type="ECO:0000313" key="3">
    <source>
        <dbReference type="Proteomes" id="UP000615026"/>
    </source>
</evidence>
<organism evidence="2 3">
    <name type="scientific">Leptolyngbya cf. ectocarpi LEGE 11479</name>
    <dbReference type="NCBI Taxonomy" id="1828722"/>
    <lineage>
        <taxon>Bacteria</taxon>
        <taxon>Bacillati</taxon>
        <taxon>Cyanobacteriota</taxon>
        <taxon>Cyanophyceae</taxon>
        <taxon>Leptolyngbyales</taxon>
        <taxon>Leptolyngbyaceae</taxon>
        <taxon>Leptolyngbya group</taxon>
        <taxon>Leptolyngbya</taxon>
    </lineage>
</organism>
<name>A0A928X1V5_LEPEC</name>
<dbReference type="PANTHER" id="PTHR43031">
    <property type="entry name" value="FAD-DEPENDENT OXIDOREDUCTASE"/>
    <property type="match status" value="1"/>
</dbReference>
<dbReference type="RefSeq" id="WP_193991482.1">
    <property type="nucleotide sequence ID" value="NZ_JADEXP010000026.1"/>
</dbReference>
<dbReference type="Pfam" id="PF00581">
    <property type="entry name" value="Rhodanese"/>
    <property type="match status" value="1"/>
</dbReference>
<accession>A0A928X1V5</accession>
<sequence length="118" mass="12764">MSAIFFPTPKPLQHVSTVFDLKDRLDWGEPALTIVDVRDRSLFNERRISGAISMPMDELVARASVSLETERDIYVYGGTDDVTAQAAAALREAGYKNVAELMGGLGAWQAADGATEGC</sequence>
<dbReference type="Proteomes" id="UP000615026">
    <property type="component" value="Unassembled WGS sequence"/>
</dbReference>
<dbReference type="SUPFAM" id="SSF52821">
    <property type="entry name" value="Rhodanese/Cell cycle control phosphatase"/>
    <property type="match status" value="1"/>
</dbReference>
<dbReference type="AlphaFoldDB" id="A0A928X1V5"/>
<dbReference type="InterPro" id="IPR050229">
    <property type="entry name" value="GlpE_sulfurtransferase"/>
</dbReference>
<dbReference type="PROSITE" id="PS50206">
    <property type="entry name" value="RHODANESE_3"/>
    <property type="match status" value="1"/>
</dbReference>
<dbReference type="InterPro" id="IPR001763">
    <property type="entry name" value="Rhodanese-like_dom"/>
</dbReference>
<comment type="caution">
    <text evidence="2">The sequence shown here is derived from an EMBL/GenBank/DDBJ whole genome shotgun (WGS) entry which is preliminary data.</text>
</comment>
<keyword evidence="3" id="KW-1185">Reference proteome</keyword>
<gene>
    <name evidence="2" type="ORF">IQ260_05145</name>
</gene>
<dbReference type="InterPro" id="IPR036873">
    <property type="entry name" value="Rhodanese-like_dom_sf"/>
</dbReference>
<dbReference type="PANTHER" id="PTHR43031:SF1">
    <property type="entry name" value="PYRIDINE NUCLEOTIDE-DISULPHIDE OXIDOREDUCTASE"/>
    <property type="match status" value="1"/>
</dbReference>
<dbReference type="Gene3D" id="3.40.250.10">
    <property type="entry name" value="Rhodanese-like domain"/>
    <property type="match status" value="1"/>
</dbReference>
<evidence type="ECO:0000313" key="2">
    <source>
        <dbReference type="EMBL" id="MBE9066034.1"/>
    </source>
</evidence>
<protein>
    <submittedName>
        <fullName evidence="2">Rhodanese-like domain-containing protein</fullName>
    </submittedName>
</protein>